<dbReference type="UniPathway" id="UPA00196"/>
<name>A0A316YU74_9BASI</name>
<dbReference type="GO" id="GO:0031501">
    <property type="term" value="C:mannosyltransferase complex"/>
    <property type="evidence" value="ECO:0007669"/>
    <property type="project" value="TreeGrafter"/>
</dbReference>
<evidence type="ECO:0000256" key="8">
    <source>
        <dbReference type="ARBA" id="ARBA00022692"/>
    </source>
</evidence>
<keyword evidence="9 12" id="KW-0256">Endoplasmic reticulum</keyword>
<evidence type="ECO:0000256" key="7">
    <source>
        <dbReference type="ARBA" id="ARBA00022679"/>
    </source>
</evidence>
<evidence type="ECO:0000256" key="6">
    <source>
        <dbReference type="ARBA" id="ARBA00022676"/>
    </source>
</evidence>
<keyword evidence="6 12" id="KW-0328">Glycosyltransferase</keyword>
<evidence type="ECO:0000313" key="16">
    <source>
        <dbReference type="Proteomes" id="UP000245768"/>
    </source>
</evidence>
<evidence type="ECO:0000256" key="11">
    <source>
        <dbReference type="ARBA" id="ARBA00023136"/>
    </source>
</evidence>
<feature type="transmembrane region" description="Helical" evidence="12">
    <location>
        <begin position="137"/>
        <end position="158"/>
    </location>
</feature>
<feature type="transmembrane region" description="Helical" evidence="12">
    <location>
        <begin position="460"/>
        <end position="479"/>
    </location>
</feature>
<accession>A0A316YU74</accession>
<dbReference type="PANTHER" id="PTHR12468:SF2">
    <property type="entry name" value="GPI MANNOSYLTRANSFERASE 2"/>
    <property type="match status" value="1"/>
</dbReference>
<comment type="pathway">
    <text evidence="2 12">Glycolipid biosynthesis; glycosylphosphatidylinositol-anchor biosynthesis.</text>
</comment>
<dbReference type="EMBL" id="KZ819635">
    <property type="protein sequence ID" value="PWN91265.1"/>
    <property type="molecule type" value="Genomic_DNA"/>
</dbReference>
<keyword evidence="5 12" id="KW-0337">GPI-anchor biosynthesis</keyword>
<gene>
    <name evidence="15" type="ORF">FA10DRAFT_265134</name>
</gene>
<dbReference type="OrthoDB" id="10252502at2759"/>
<proteinExistence type="inferred from homology"/>
<feature type="signal peptide" evidence="14">
    <location>
        <begin position="1"/>
        <end position="16"/>
    </location>
</feature>
<dbReference type="InParanoid" id="A0A316YU74"/>
<keyword evidence="16" id="KW-1185">Reference proteome</keyword>
<evidence type="ECO:0000256" key="10">
    <source>
        <dbReference type="ARBA" id="ARBA00022989"/>
    </source>
</evidence>
<dbReference type="AlphaFoldDB" id="A0A316YU74"/>
<feature type="chain" id="PRO_5016301474" description="GPI mannosyltransferase 2" evidence="14">
    <location>
        <begin position="17"/>
        <end position="483"/>
    </location>
</feature>
<evidence type="ECO:0000256" key="13">
    <source>
        <dbReference type="SAM" id="MobiDB-lite"/>
    </source>
</evidence>
<comment type="caution">
    <text evidence="12">Lacks conserved residue(s) required for the propagation of feature annotation.</text>
</comment>
<dbReference type="FunCoup" id="A0A316YU74">
    <property type="interactions" value="59"/>
</dbReference>
<organism evidence="15 16">
    <name type="scientific">Acaromyces ingoldii</name>
    <dbReference type="NCBI Taxonomy" id="215250"/>
    <lineage>
        <taxon>Eukaryota</taxon>
        <taxon>Fungi</taxon>
        <taxon>Dikarya</taxon>
        <taxon>Basidiomycota</taxon>
        <taxon>Ustilaginomycotina</taxon>
        <taxon>Exobasidiomycetes</taxon>
        <taxon>Exobasidiales</taxon>
        <taxon>Cryptobasidiaceae</taxon>
        <taxon>Acaromyces</taxon>
    </lineage>
</organism>
<evidence type="ECO:0000256" key="5">
    <source>
        <dbReference type="ARBA" id="ARBA00022502"/>
    </source>
</evidence>
<dbReference type="GO" id="GO:0000009">
    <property type="term" value="F:alpha-1,6-mannosyltransferase activity"/>
    <property type="evidence" value="ECO:0007669"/>
    <property type="project" value="InterPro"/>
</dbReference>
<feature type="region of interest" description="Disordered" evidence="13">
    <location>
        <begin position="377"/>
        <end position="399"/>
    </location>
</feature>
<evidence type="ECO:0000256" key="3">
    <source>
        <dbReference type="ARBA" id="ARBA00008698"/>
    </source>
</evidence>
<evidence type="ECO:0000256" key="2">
    <source>
        <dbReference type="ARBA" id="ARBA00004687"/>
    </source>
</evidence>
<feature type="transmembrane region" description="Helical" evidence="12">
    <location>
        <begin position="263"/>
        <end position="284"/>
    </location>
</feature>
<dbReference type="GO" id="GO:0006506">
    <property type="term" value="P:GPI anchor biosynthetic process"/>
    <property type="evidence" value="ECO:0007669"/>
    <property type="project" value="UniProtKB-UniPathway"/>
</dbReference>
<evidence type="ECO:0000256" key="14">
    <source>
        <dbReference type="SAM" id="SignalP"/>
    </source>
</evidence>
<keyword evidence="8 12" id="KW-0812">Transmembrane</keyword>
<evidence type="ECO:0000313" key="15">
    <source>
        <dbReference type="EMBL" id="PWN91265.1"/>
    </source>
</evidence>
<dbReference type="Pfam" id="PF04188">
    <property type="entry name" value="Mannosyl_trans2"/>
    <property type="match status" value="1"/>
</dbReference>
<dbReference type="GeneID" id="37042853"/>
<keyword evidence="11 12" id="KW-0472">Membrane</keyword>
<dbReference type="STRING" id="215250.A0A316YU74"/>
<comment type="similarity">
    <text evidence="3 12">Belongs to the PIGV family.</text>
</comment>
<dbReference type="GO" id="GO:0005789">
    <property type="term" value="C:endoplasmic reticulum membrane"/>
    <property type="evidence" value="ECO:0007669"/>
    <property type="project" value="UniProtKB-SubCell"/>
</dbReference>
<reference evidence="15 16" key="1">
    <citation type="journal article" date="2018" name="Mol. Biol. Evol.">
        <title>Broad Genomic Sampling Reveals a Smut Pathogenic Ancestry of the Fungal Clade Ustilaginomycotina.</title>
        <authorList>
            <person name="Kijpornyongpan T."/>
            <person name="Mondo S.J."/>
            <person name="Barry K."/>
            <person name="Sandor L."/>
            <person name="Lee J."/>
            <person name="Lipzen A."/>
            <person name="Pangilinan J."/>
            <person name="LaButti K."/>
            <person name="Hainaut M."/>
            <person name="Henrissat B."/>
            <person name="Grigoriev I.V."/>
            <person name="Spatafora J.W."/>
            <person name="Aime M.C."/>
        </authorList>
    </citation>
    <scope>NUCLEOTIDE SEQUENCE [LARGE SCALE GENOMIC DNA]</scope>
    <source>
        <strain evidence="15 16">MCA 4198</strain>
    </source>
</reference>
<dbReference type="PANTHER" id="PTHR12468">
    <property type="entry name" value="GPI MANNOSYLTRANSFERASE 2"/>
    <property type="match status" value="1"/>
</dbReference>
<keyword evidence="7 12" id="KW-0808">Transferase</keyword>
<dbReference type="Proteomes" id="UP000245768">
    <property type="component" value="Unassembled WGS sequence"/>
</dbReference>
<keyword evidence="14" id="KW-0732">Signal</keyword>
<dbReference type="RefSeq" id="XP_025378463.1">
    <property type="nucleotide sequence ID" value="XM_025520937.1"/>
</dbReference>
<evidence type="ECO:0000256" key="1">
    <source>
        <dbReference type="ARBA" id="ARBA00004477"/>
    </source>
</evidence>
<dbReference type="InterPro" id="IPR007315">
    <property type="entry name" value="PIG-V/Gpi18"/>
</dbReference>
<evidence type="ECO:0000256" key="12">
    <source>
        <dbReference type="RuleBase" id="RU363112"/>
    </source>
</evidence>
<evidence type="ECO:0000256" key="4">
    <source>
        <dbReference type="ARBA" id="ARBA00013795"/>
    </source>
</evidence>
<comment type="function">
    <text evidence="12">Mannosyltransferase involved in glycosylphosphatidylinositol-anchor biosynthesis.</text>
</comment>
<protein>
    <recommendedName>
        <fullName evidence="4 12">GPI mannosyltransferase 2</fullName>
        <ecNumber evidence="12">2.4.1.-</ecNumber>
    </recommendedName>
</protein>
<evidence type="ECO:0000256" key="9">
    <source>
        <dbReference type="ARBA" id="ARBA00022824"/>
    </source>
</evidence>
<sequence>MAAEILAWTIAHRVLALTTLVAASLLQPAHFDTSAQLLLSLDATSPSGRGRWLTRVACALTRWDTIHFLGVASPRPLPLPRGLVHDRGWHVADKQGTAAGGGLQHEHSLAWQPGIVWLLRLAGYRSFDGLLQSWSPVQAVLLVSLLATAASCLLPVLLYRLTLMHTRNKALARTAAYLSILSTSPSTLITPTPEPFFALFTLLGHLSLESVSPLAAALFYAIATAFRANGIMLAGFLVWKLVWARLHAAAAAKTTNSSLAAEMVFRIAVATPLAVAITLSPFILGQTWAYMRFCLDDGAAAARPWCNRALPLSYTFVQREYWDVAPFRYWTVAQLPNFLLAAPVLALSLRFCSQYYATDPRAVLHLTLRPWRALAAPRTQKRAQPKEDSETSEGVSVTTTPSLLPHAHFTLLTTALLIVSSHVQIALRFASPGGLPAVWWAAADVLLSTKGHGGERAKRWLIGYLVIWNVVSLVLYAGFYPPA</sequence>
<dbReference type="EC" id="2.4.1.-" evidence="12"/>
<dbReference type="GO" id="GO:0004376">
    <property type="term" value="F:GPI mannosyltransferase activity"/>
    <property type="evidence" value="ECO:0007669"/>
    <property type="project" value="InterPro"/>
</dbReference>
<comment type="subcellular location">
    <subcellularLocation>
        <location evidence="1 12">Endoplasmic reticulum membrane</location>
        <topology evidence="1 12">Multi-pass membrane protein</topology>
    </subcellularLocation>
</comment>
<keyword evidence="10 12" id="KW-1133">Transmembrane helix</keyword>